<dbReference type="CDD" id="cd17546">
    <property type="entry name" value="REC_hyHK_CKI1_RcsC-like"/>
    <property type="match status" value="1"/>
</dbReference>
<dbReference type="InterPro" id="IPR050595">
    <property type="entry name" value="Bact_response_regulator"/>
</dbReference>
<organism evidence="5 6">
    <name type="scientific">Paenisporosarcina macmurdoensis</name>
    <dbReference type="NCBI Taxonomy" id="212659"/>
    <lineage>
        <taxon>Bacteria</taxon>
        <taxon>Bacillati</taxon>
        <taxon>Bacillota</taxon>
        <taxon>Bacilli</taxon>
        <taxon>Bacillales</taxon>
        <taxon>Caryophanaceae</taxon>
        <taxon>Paenisporosarcina</taxon>
    </lineage>
</organism>
<feature type="modified residue" description="4-aspartylphosphate" evidence="3">
    <location>
        <position position="55"/>
    </location>
</feature>
<dbReference type="PANTHER" id="PTHR44591">
    <property type="entry name" value="STRESS RESPONSE REGULATOR PROTEIN 1"/>
    <property type="match status" value="1"/>
</dbReference>
<dbReference type="InterPro" id="IPR001789">
    <property type="entry name" value="Sig_transdc_resp-reg_receiver"/>
</dbReference>
<comment type="caution">
    <text evidence="5">The sequence shown here is derived from an EMBL/GenBank/DDBJ whole genome shotgun (WGS) entry which is preliminary data.</text>
</comment>
<keyword evidence="2" id="KW-0902">Two-component regulatory system</keyword>
<dbReference type="RefSeq" id="WP_377736112.1">
    <property type="nucleotide sequence ID" value="NZ_JBHSRI010000038.1"/>
</dbReference>
<dbReference type="InterPro" id="IPR011006">
    <property type="entry name" value="CheY-like_superfamily"/>
</dbReference>
<evidence type="ECO:0000313" key="6">
    <source>
        <dbReference type="Proteomes" id="UP001596170"/>
    </source>
</evidence>
<dbReference type="Pfam" id="PF00072">
    <property type="entry name" value="Response_reg"/>
    <property type="match status" value="1"/>
</dbReference>
<dbReference type="Proteomes" id="UP001596170">
    <property type="component" value="Unassembled WGS sequence"/>
</dbReference>
<accession>A0ABW1LC73</accession>
<gene>
    <name evidence="5" type="ORF">ACFPYN_17985</name>
</gene>
<keyword evidence="1 3" id="KW-0597">Phosphoprotein</keyword>
<evidence type="ECO:0000256" key="3">
    <source>
        <dbReference type="PROSITE-ProRule" id="PRU00169"/>
    </source>
</evidence>
<dbReference type="Gene3D" id="3.40.50.2300">
    <property type="match status" value="1"/>
</dbReference>
<dbReference type="PROSITE" id="PS50110">
    <property type="entry name" value="RESPONSE_REGULATORY"/>
    <property type="match status" value="1"/>
</dbReference>
<dbReference type="PANTHER" id="PTHR44591:SF14">
    <property type="entry name" value="PROTEIN PILG"/>
    <property type="match status" value="1"/>
</dbReference>
<dbReference type="SMART" id="SM00448">
    <property type="entry name" value="REC"/>
    <property type="match status" value="1"/>
</dbReference>
<evidence type="ECO:0000256" key="2">
    <source>
        <dbReference type="ARBA" id="ARBA00023012"/>
    </source>
</evidence>
<dbReference type="SUPFAM" id="SSF52172">
    <property type="entry name" value="CheY-like"/>
    <property type="match status" value="1"/>
</dbReference>
<name>A0ABW1LC73_9BACL</name>
<evidence type="ECO:0000313" key="5">
    <source>
        <dbReference type="EMBL" id="MFC6041299.1"/>
    </source>
</evidence>
<reference evidence="6" key="1">
    <citation type="journal article" date="2019" name="Int. J. Syst. Evol. Microbiol.">
        <title>The Global Catalogue of Microorganisms (GCM) 10K type strain sequencing project: providing services to taxonomists for standard genome sequencing and annotation.</title>
        <authorList>
            <consortium name="The Broad Institute Genomics Platform"/>
            <consortium name="The Broad Institute Genome Sequencing Center for Infectious Disease"/>
            <person name="Wu L."/>
            <person name="Ma J."/>
        </authorList>
    </citation>
    <scope>NUCLEOTIDE SEQUENCE [LARGE SCALE GENOMIC DNA]</scope>
    <source>
        <strain evidence="6">CCUG 54527</strain>
    </source>
</reference>
<dbReference type="EMBL" id="JBHSRI010000038">
    <property type="protein sequence ID" value="MFC6041299.1"/>
    <property type="molecule type" value="Genomic_DNA"/>
</dbReference>
<protein>
    <submittedName>
        <fullName evidence="5">Response regulator</fullName>
    </submittedName>
</protein>
<feature type="domain" description="Response regulatory" evidence="4">
    <location>
        <begin position="6"/>
        <end position="121"/>
    </location>
</feature>
<sequence>MDGRKRILICDDDDIIRMLLVDTLENPEWVVEEAIDGQEALEKLSNQNFDLVVIDYMMPYYTGINVIERLPLRIKENLSVIMLTAKSQKEDKDFATASGVTHFMQKPFSPSALYQLITSIFTK</sequence>
<keyword evidence="6" id="KW-1185">Reference proteome</keyword>
<proteinExistence type="predicted"/>
<evidence type="ECO:0000256" key="1">
    <source>
        <dbReference type="ARBA" id="ARBA00022553"/>
    </source>
</evidence>
<evidence type="ECO:0000259" key="4">
    <source>
        <dbReference type="PROSITE" id="PS50110"/>
    </source>
</evidence>